<dbReference type="AlphaFoldDB" id="A0A8X8ZWP0"/>
<sequence>MRHTFTVTNLAPPNLSVSHYFHCAAIFTSFTPYHDLIHSNKLSLSLSTCDLMLE</sequence>
<gene>
    <name evidence="1" type="ORF">SASPL_116239</name>
</gene>
<reference evidence="1" key="2">
    <citation type="submission" date="2020-08" db="EMBL/GenBank/DDBJ databases">
        <title>Plant Genome Project.</title>
        <authorList>
            <person name="Zhang R.-G."/>
        </authorList>
    </citation>
    <scope>NUCLEOTIDE SEQUENCE</scope>
    <source>
        <strain evidence="1">Huo1</strain>
        <tissue evidence="1">Leaf</tissue>
    </source>
</reference>
<comment type="caution">
    <text evidence="1">The sequence shown here is derived from an EMBL/GenBank/DDBJ whole genome shotgun (WGS) entry which is preliminary data.</text>
</comment>
<dbReference type="Proteomes" id="UP000298416">
    <property type="component" value="Unassembled WGS sequence"/>
</dbReference>
<reference evidence="1" key="1">
    <citation type="submission" date="2018-01" db="EMBL/GenBank/DDBJ databases">
        <authorList>
            <person name="Mao J.F."/>
        </authorList>
    </citation>
    <scope>NUCLEOTIDE SEQUENCE</scope>
    <source>
        <strain evidence="1">Huo1</strain>
        <tissue evidence="1">Leaf</tissue>
    </source>
</reference>
<keyword evidence="2" id="KW-1185">Reference proteome</keyword>
<organism evidence="1">
    <name type="scientific">Salvia splendens</name>
    <name type="common">Scarlet sage</name>
    <dbReference type="NCBI Taxonomy" id="180675"/>
    <lineage>
        <taxon>Eukaryota</taxon>
        <taxon>Viridiplantae</taxon>
        <taxon>Streptophyta</taxon>
        <taxon>Embryophyta</taxon>
        <taxon>Tracheophyta</taxon>
        <taxon>Spermatophyta</taxon>
        <taxon>Magnoliopsida</taxon>
        <taxon>eudicotyledons</taxon>
        <taxon>Gunneridae</taxon>
        <taxon>Pentapetalae</taxon>
        <taxon>asterids</taxon>
        <taxon>lamiids</taxon>
        <taxon>Lamiales</taxon>
        <taxon>Lamiaceae</taxon>
        <taxon>Nepetoideae</taxon>
        <taxon>Mentheae</taxon>
        <taxon>Salviinae</taxon>
        <taxon>Salvia</taxon>
        <taxon>Salvia subgen. Calosphace</taxon>
        <taxon>core Calosphace</taxon>
    </lineage>
</organism>
<name>A0A8X8ZWP0_SALSN</name>
<evidence type="ECO:0000313" key="2">
    <source>
        <dbReference type="Proteomes" id="UP000298416"/>
    </source>
</evidence>
<protein>
    <submittedName>
        <fullName evidence="1">Uncharacterized protein</fullName>
    </submittedName>
</protein>
<accession>A0A8X8ZWP0</accession>
<evidence type="ECO:0000313" key="1">
    <source>
        <dbReference type="EMBL" id="KAG6419728.1"/>
    </source>
</evidence>
<proteinExistence type="predicted"/>
<dbReference type="EMBL" id="PNBA02000006">
    <property type="protein sequence ID" value="KAG6419728.1"/>
    <property type="molecule type" value="Genomic_DNA"/>
</dbReference>